<name>A0A8S5NTP1_9CAUD</name>
<accession>A0A8S5NTP1</accession>
<evidence type="ECO:0000256" key="1">
    <source>
        <dbReference type="SAM" id="MobiDB-lite"/>
    </source>
</evidence>
<feature type="region of interest" description="Disordered" evidence="1">
    <location>
        <begin position="92"/>
        <end position="122"/>
    </location>
</feature>
<evidence type="ECO:0000313" key="2">
    <source>
        <dbReference type="EMBL" id="DAD98057.1"/>
    </source>
</evidence>
<proteinExistence type="predicted"/>
<dbReference type="EMBL" id="BK015252">
    <property type="protein sequence ID" value="DAD98057.1"/>
    <property type="molecule type" value="Genomic_DNA"/>
</dbReference>
<sequence>MTKVIATVVNAAGKTVNATMSVRPETVYTSDNITTVPAPVRGDADDKGRIEVEVDASHGGRWAIVLNVAGVWAREVRGAELPASGDVQVTSLSAWNGGTAPDPGNPGGGGQNNGGKIAVSDDGLTWTYGE</sequence>
<protein>
    <submittedName>
        <fullName evidence="2">Uncharacterized protein</fullName>
    </submittedName>
</protein>
<reference evidence="2" key="1">
    <citation type="journal article" date="2021" name="Proc. Natl. Acad. Sci. U.S.A.">
        <title>A Catalog of Tens of Thousands of Viruses from Human Metagenomes Reveals Hidden Associations with Chronic Diseases.</title>
        <authorList>
            <person name="Tisza M.J."/>
            <person name="Buck C.B."/>
        </authorList>
    </citation>
    <scope>NUCLEOTIDE SEQUENCE</scope>
    <source>
        <strain evidence="2">CtQ091</strain>
    </source>
</reference>
<organism evidence="2">
    <name type="scientific">Siphoviridae sp. ctQ091</name>
    <dbReference type="NCBI Taxonomy" id="2825490"/>
    <lineage>
        <taxon>Viruses</taxon>
        <taxon>Duplodnaviria</taxon>
        <taxon>Heunggongvirae</taxon>
        <taxon>Uroviricota</taxon>
        <taxon>Caudoviricetes</taxon>
    </lineage>
</organism>